<name>A0ABP0XJ16_9BRYO</name>
<reference evidence="1" key="1">
    <citation type="submission" date="2024-02" db="EMBL/GenBank/DDBJ databases">
        <authorList>
            <consortium name="ELIXIR-Norway"/>
            <consortium name="Elixir Norway"/>
        </authorList>
    </citation>
    <scope>NUCLEOTIDE SEQUENCE</scope>
</reference>
<dbReference type="EMBL" id="OZ020104">
    <property type="protein sequence ID" value="CAK9279113.1"/>
    <property type="molecule type" value="Genomic_DNA"/>
</dbReference>
<protein>
    <submittedName>
        <fullName evidence="1">Uncharacterized protein</fullName>
    </submittedName>
</protein>
<proteinExistence type="predicted"/>
<organism evidence="1 2">
    <name type="scientific">Sphagnum jensenii</name>
    <dbReference type="NCBI Taxonomy" id="128206"/>
    <lineage>
        <taxon>Eukaryota</taxon>
        <taxon>Viridiplantae</taxon>
        <taxon>Streptophyta</taxon>
        <taxon>Embryophyta</taxon>
        <taxon>Bryophyta</taxon>
        <taxon>Sphagnophytina</taxon>
        <taxon>Sphagnopsida</taxon>
        <taxon>Sphagnales</taxon>
        <taxon>Sphagnaceae</taxon>
        <taxon>Sphagnum</taxon>
    </lineage>
</organism>
<dbReference type="Proteomes" id="UP001497444">
    <property type="component" value="Chromosome 9"/>
</dbReference>
<gene>
    <name evidence="1" type="ORF">CSSPJE1EN1_LOCUS24591</name>
</gene>
<evidence type="ECO:0000313" key="1">
    <source>
        <dbReference type="EMBL" id="CAK9279113.1"/>
    </source>
</evidence>
<sequence length="99" mass="11154">MVARLTPDQKVACSIHVGFKLPRSAIPTFSYFFCGYSHVRAMPVPEQMRHYDECYLCSSFQYSDILVVNKAWSLLPCCAELCKSSDLLAFFCRKNAGGS</sequence>
<evidence type="ECO:0000313" key="2">
    <source>
        <dbReference type="Proteomes" id="UP001497444"/>
    </source>
</evidence>
<keyword evidence="2" id="KW-1185">Reference proteome</keyword>
<accession>A0ABP0XJ16</accession>